<protein>
    <submittedName>
        <fullName evidence="3">Cyclic nucleotide-binding domain-containing protein</fullName>
    </submittedName>
</protein>
<dbReference type="Gene3D" id="2.60.120.10">
    <property type="entry name" value="Jelly Rolls"/>
    <property type="match status" value="1"/>
</dbReference>
<dbReference type="EMBL" id="BMFL01000012">
    <property type="protein sequence ID" value="GGF01717.1"/>
    <property type="molecule type" value="Genomic_DNA"/>
</dbReference>
<dbReference type="InterPro" id="IPR014710">
    <property type="entry name" value="RmlC-like_jellyroll"/>
</dbReference>
<dbReference type="EMBL" id="FRBH01000003">
    <property type="protein sequence ID" value="SHK77071.1"/>
    <property type="molecule type" value="Genomic_DNA"/>
</dbReference>
<sequence length="141" mass="16634">MLIDKKLLFEFGAIQKTYKEGDMIVEKGDNAKFYFQLSRGSVRRDNFNQEEIILETSLVNGQSLGESFLFSEDCYSIAIQAIEDCDVIRLEKINFFNLLEMHPYLYLILCKCMGEKLIYQFIMMQYFSINAVREEEIFEEV</sequence>
<dbReference type="RefSeq" id="WP_072930184.1">
    <property type="nucleotide sequence ID" value="NZ_BMFL01000012.1"/>
</dbReference>
<evidence type="ECO:0000313" key="4">
    <source>
        <dbReference type="Proteomes" id="UP000184120"/>
    </source>
</evidence>
<reference evidence="2" key="1">
    <citation type="journal article" date="2014" name="Int. J. Syst. Evol. Microbiol.">
        <title>Complete genome of a new Firmicutes species belonging to the dominant human colonic microbiota ('Ruminococcus bicirculans') reveals two chromosomes and a selective capacity to utilize plant glucans.</title>
        <authorList>
            <consortium name="NISC Comparative Sequencing Program"/>
            <person name="Wegmann U."/>
            <person name="Louis P."/>
            <person name="Goesmann A."/>
            <person name="Henrissat B."/>
            <person name="Duncan S.H."/>
            <person name="Flint H.J."/>
        </authorList>
    </citation>
    <scope>NUCLEOTIDE SEQUENCE</scope>
    <source>
        <strain evidence="2">CGMCC 1.12707</strain>
    </source>
</reference>
<proteinExistence type="predicted"/>
<reference evidence="5" key="4">
    <citation type="journal article" date="2019" name="Int. J. Syst. Evol. Microbiol.">
        <title>The Global Catalogue of Microorganisms (GCM) 10K type strain sequencing project: providing services to taxonomists for standard genome sequencing and annotation.</title>
        <authorList>
            <consortium name="The Broad Institute Genomics Platform"/>
            <consortium name="The Broad Institute Genome Sequencing Center for Infectious Disease"/>
            <person name="Wu L."/>
            <person name="Ma J."/>
        </authorList>
    </citation>
    <scope>NUCLEOTIDE SEQUENCE [LARGE SCALE GENOMIC DNA]</scope>
    <source>
        <strain evidence="5">CGMCC 1.12707</strain>
    </source>
</reference>
<dbReference type="AlphaFoldDB" id="A0A1M6V6R0"/>
<evidence type="ECO:0000313" key="5">
    <source>
        <dbReference type="Proteomes" id="UP000650994"/>
    </source>
</evidence>
<gene>
    <name evidence="2" type="ORF">GCM10010984_18950</name>
    <name evidence="3" type="ORF">SAMN05443634_103205</name>
</gene>
<reference evidence="2" key="5">
    <citation type="submission" date="2024-05" db="EMBL/GenBank/DDBJ databases">
        <authorList>
            <person name="Sun Q."/>
            <person name="Zhou Y."/>
        </authorList>
    </citation>
    <scope>NUCLEOTIDE SEQUENCE</scope>
    <source>
        <strain evidence="2">CGMCC 1.12707</strain>
    </source>
</reference>
<name>A0A1M6V6R0_9FLAO</name>
<evidence type="ECO:0000313" key="3">
    <source>
        <dbReference type="EMBL" id="SHK77071.1"/>
    </source>
</evidence>
<dbReference type="SUPFAM" id="SSF51206">
    <property type="entry name" value="cAMP-binding domain-like"/>
    <property type="match status" value="1"/>
</dbReference>
<reference evidence="3" key="3">
    <citation type="submission" date="2016-11" db="EMBL/GenBank/DDBJ databases">
        <authorList>
            <person name="Jaros S."/>
            <person name="Januszkiewicz K."/>
            <person name="Wedrychowicz H."/>
        </authorList>
    </citation>
    <scope>NUCLEOTIDE SEQUENCE [LARGE SCALE GENOMIC DNA]</scope>
    <source>
        <strain evidence="3">DSM 27989</strain>
    </source>
</reference>
<reference evidence="4" key="2">
    <citation type="submission" date="2016-11" db="EMBL/GenBank/DDBJ databases">
        <authorList>
            <person name="Varghese N."/>
            <person name="Submissions S."/>
        </authorList>
    </citation>
    <scope>NUCLEOTIDE SEQUENCE [LARGE SCALE GENOMIC DNA]</scope>
    <source>
        <strain evidence="4">DSM 27989</strain>
    </source>
</reference>
<organism evidence="3 4">
    <name type="scientific">Chishuiella changwenlii</name>
    <dbReference type="NCBI Taxonomy" id="1434701"/>
    <lineage>
        <taxon>Bacteria</taxon>
        <taxon>Pseudomonadati</taxon>
        <taxon>Bacteroidota</taxon>
        <taxon>Flavobacteriia</taxon>
        <taxon>Flavobacteriales</taxon>
        <taxon>Weeksellaceae</taxon>
        <taxon>Chishuiella</taxon>
    </lineage>
</organism>
<feature type="domain" description="Cyclic nucleotide-binding" evidence="1">
    <location>
        <begin position="16"/>
        <end position="99"/>
    </location>
</feature>
<dbReference type="Proteomes" id="UP000650994">
    <property type="component" value="Unassembled WGS sequence"/>
</dbReference>
<dbReference type="STRING" id="1434701.SAMN05443634_103205"/>
<dbReference type="InterPro" id="IPR000595">
    <property type="entry name" value="cNMP-bd_dom"/>
</dbReference>
<evidence type="ECO:0000259" key="1">
    <source>
        <dbReference type="PROSITE" id="PS50042"/>
    </source>
</evidence>
<dbReference type="OrthoDB" id="667966at2"/>
<dbReference type="Pfam" id="PF00027">
    <property type="entry name" value="cNMP_binding"/>
    <property type="match status" value="1"/>
</dbReference>
<evidence type="ECO:0000313" key="2">
    <source>
        <dbReference type="EMBL" id="GGF01717.1"/>
    </source>
</evidence>
<accession>A0A1M6V6R0</accession>
<dbReference type="InterPro" id="IPR018490">
    <property type="entry name" value="cNMP-bd_dom_sf"/>
</dbReference>
<keyword evidence="5" id="KW-1185">Reference proteome</keyword>
<dbReference type="CDD" id="cd00038">
    <property type="entry name" value="CAP_ED"/>
    <property type="match status" value="1"/>
</dbReference>
<dbReference type="PROSITE" id="PS50042">
    <property type="entry name" value="CNMP_BINDING_3"/>
    <property type="match status" value="1"/>
</dbReference>
<dbReference type="Proteomes" id="UP000184120">
    <property type="component" value="Unassembled WGS sequence"/>
</dbReference>